<name>A0A6J6L264_9ZZZZ</name>
<reference evidence="3" key="1">
    <citation type="submission" date="2020-05" db="EMBL/GenBank/DDBJ databases">
        <authorList>
            <person name="Chiriac C."/>
            <person name="Salcher M."/>
            <person name="Ghai R."/>
            <person name="Kavagutti S V."/>
        </authorList>
    </citation>
    <scope>NUCLEOTIDE SEQUENCE</scope>
</reference>
<keyword evidence="1" id="KW-0472">Membrane</keyword>
<evidence type="ECO:0000313" key="3">
    <source>
        <dbReference type="EMBL" id="CAB4655941.1"/>
    </source>
</evidence>
<dbReference type="EMBL" id="CAEZZZ010000002">
    <property type="protein sequence ID" value="CAB4770389.1"/>
    <property type="molecule type" value="Genomic_DNA"/>
</dbReference>
<dbReference type="EMBL" id="CAFBPG010000013">
    <property type="protein sequence ID" value="CAB5004764.1"/>
    <property type="molecule type" value="Genomic_DNA"/>
</dbReference>
<evidence type="ECO:0000313" key="6">
    <source>
        <dbReference type="EMBL" id="CAB4793689.1"/>
    </source>
</evidence>
<protein>
    <submittedName>
        <fullName evidence="3">Unannotated protein</fullName>
    </submittedName>
</protein>
<evidence type="ECO:0000313" key="5">
    <source>
        <dbReference type="EMBL" id="CAB4770389.1"/>
    </source>
</evidence>
<dbReference type="EMBL" id="CAFBMI010000004">
    <property type="protein sequence ID" value="CAB4891356.1"/>
    <property type="molecule type" value="Genomic_DNA"/>
</dbReference>
<evidence type="ECO:0000313" key="9">
    <source>
        <dbReference type="EMBL" id="CAB4969881.1"/>
    </source>
</evidence>
<organism evidence="3">
    <name type="scientific">freshwater metagenome</name>
    <dbReference type="NCBI Taxonomy" id="449393"/>
    <lineage>
        <taxon>unclassified sequences</taxon>
        <taxon>metagenomes</taxon>
        <taxon>ecological metagenomes</taxon>
    </lineage>
</organism>
<evidence type="ECO:0000313" key="7">
    <source>
        <dbReference type="EMBL" id="CAB4847199.1"/>
    </source>
</evidence>
<dbReference type="InterPro" id="IPR009293">
    <property type="entry name" value="UPF0478"/>
</dbReference>
<dbReference type="EMBL" id="CAFBJH010000002">
    <property type="protein sequence ID" value="CAB4847199.1"/>
    <property type="molecule type" value="Genomic_DNA"/>
</dbReference>
<evidence type="ECO:0000313" key="10">
    <source>
        <dbReference type="EMBL" id="CAB5004764.1"/>
    </source>
</evidence>
<dbReference type="EMBL" id="CAEZUA010000060">
    <property type="protein sequence ID" value="CAB4592307.1"/>
    <property type="molecule type" value="Genomic_DNA"/>
</dbReference>
<keyword evidence="1" id="KW-0812">Transmembrane</keyword>
<evidence type="ECO:0000313" key="8">
    <source>
        <dbReference type="EMBL" id="CAB4891356.1"/>
    </source>
</evidence>
<dbReference type="EMBL" id="CAEZXT010000017">
    <property type="protein sequence ID" value="CAB4693688.1"/>
    <property type="molecule type" value="Genomic_DNA"/>
</dbReference>
<sequence length="120" mass="12723">MGPGGIATIIAACSLLVIAFAISYAVIRFGRLIDEAKVSLKTMTDEATPLLEEVTTTVTLVNGPLQSLNKISKNAEEISTKVNDIATSFLDKGGPALKAVGVLMSAAQMTKSRRRKKKSE</sequence>
<evidence type="ECO:0000256" key="1">
    <source>
        <dbReference type="SAM" id="Phobius"/>
    </source>
</evidence>
<keyword evidence="1" id="KW-1133">Transmembrane helix</keyword>
<dbReference type="Pfam" id="PF06103">
    <property type="entry name" value="DUF948"/>
    <property type="match status" value="1"/>
</dbReference>
<feature type="transmembrane region" description="Helical" evidence="1">
    <location>
        <begin position="6"/>
        <end position="27"/>
    </location>
</feature>
<dbReference type="EMBL" id="CAEZWS010000003">
    <property type="protein sequence ID" value="CAB4655941.1"/>
    <property type="molecule type" value="Genomic_DNA"/>
</dbReference>
<evidence type="ECO:0000313" key="2">
    <source>
        <dbReference type="EMBL" id="CAB4592307.1"/>
    </source>
</evidence>
<gene>
    <name evidence="2" type="ORF">UFOPK1773_00903</name>
    <name evidence="3" type="ORF">UFOPK2288_00109</name>
    <name evidence="4" type="ORF">UFOPK2589_00426</name>
    <name evidence="5" type="ORF">UFOPK2931_00112</name>
    <name evidence="6" type="ORF">UFOPK3056_00027</name>
    <name evidence="7" type="ORF">UFOPK3287_00081</name>
    <name evidence="8" type="ORF">UFOPK3558_00104</name>
    <name evidence="9" type="ORF">UFOPK3916_00306</name>
    <name evidence="10" type="ORF">UFOPK4074_00286</name>
</gene>
<evidence type="ECO:0000313" key="4">
    <source>
        <dbReference type="EMBL" id="CAB4693688.1"/>
    </source>
</evidence>
<dbReference type="EMBL" id="CAFBOE010000012">
    <property type="protein sequence ID" value="CAB4969881.1"/>
    <property type="molecule type" value="Genomic_DNA"/>
</dbReference>
<dbReference type="AlphaFoldDB" id="A0A6J6L264"/>
<accession>A0A6J6L264</accession>
<proteinExistence type="predicted"/>
<dbReference type="EMBL" id="CAFAAR010000001">
    <property type="protein sequence ID" value="CAB4793689.1"/>
    <property type="molecule type" value="Genomic_DNA"/>
</dbReference>